<evidence type="ECO:0000313" key="2">
    <source>
        <dbReference type="EMBL" id="MDS0258537.1"/>
    </source>
</evidence>
<dbReference type="Proteomes" id="UP001259659">
    <property type="component" value="Unassembled WGS sequence"/>
</dbReference>
<dbReference type="EMBL" id="JAMQON010000001">
    <property type="protein sequence ID" value="MDS0258537.1"/>
    <property type="molecule type" value="Genomic_DNA"/>
</dbReference>
<feature type="transmembrane region" description="Helical" evidence="1">
    <location>
        <begin position="96"/>
        <end position="116"/>
    </location>
</feature>
<reference evidence="2 3" key="1">
    <citation type="submission" date="2022-06" db="EMBL/GenBank/DDBJ databases">
        <title>Haloarcula sp. a new haloarchaeum isolate from saline soil.</title>
        <authorList>
            <person name="Strakova D."/>
            <person name="Galisteo C."/>
            <person name="Sanchez-Porro C."/>
            <person name="Ventosa A."/>
        </authorList>
    </citation>
    <scope>NUCLEOTIDE SEQUENCE [LARGE SCALE GENOMIC DNA]</scope>
    <source>
        <strain evidence="2 3">S1CR25-12</strain>
    </source>
</reference>
<keyword evidence="1" id="KW-0472">Membrane</keyword>
<keyword evidence="3" id="KW-1185">Reference proteome</keyword>
<organism evidence="2 3">
    <name type="scientific">Haloarcula saliterrae</name>
    <dbReference type="NCBI Taxonomy" id="2950534"/>
    <lineage>
        <taxon>Archaea</taxon>
        <taxon>Methanobacteriati</taxon>
        <taxon>Methanobacteriota</taxon>
        <taxon>Stenosarchaea group</taxon>
        <taxon>Halobacteria</taxon>
        <taxon>Halobacteriales</taxon>
        <taxon>Haloarculaceae</taxon>
        <taxon>Haloarcula</taxon>
    </lineage>
</organism>
<gene>
    <name evidence="2" type="ORF">NDI56_03815</name>
</gene>
<evidence type="ECO:0000256" key="1">
    <source>
        <dbReference type="SAM" id="Phobius"/>
    </source>
</evidence>
<dbReference type="RefSeq" id="WP_310918101.1">
    <property type="nucleotide sequence ID" value="NZ_JAMQON010000001.1"/>
</dbReference>
<keyword evidence="1" id="KW-0812">Transmembrane</keyword>
<protein>
    <submittedName>
        <fullName evidence="2">Uncharacterized protein</fullName>
    </submittedName>
</protein>
<proteinExistence type="predicted"/>
<keyword evidence="1" id="KW-1133">Transmembrane helix</keyword>
<sequence length="117" mass="12858">MPERTDLTAHGEVTYATVECTSCGNEVLDTEAKHVFVGDYGGEITRSYRDYDRVKLKDYSHGRLCPHCVDEGPARLPPLPNAVESWWSGLSNDEKVFGFLLGMFTLGMGVVFGGALV</sequence>
<comment type="caution">
    <text evidence="2">The sequence shown here is derived from an EMBL/GenBank/DDBJ whole genome shotgun (WGS) entry which is preliminary data.</text>
</comment>
<name>A0ABU2F8F0_9EURY</name>
<evidence type="ECO:0000313" key="3">
    <source>
        <dbReference type="Proteomes" id="UP001259659"/>
    </source>
</evidence>
<accession>A0ABU2F8F0</accession>